<dbReference type="Proteomes" id="UP000186997">
    <property type="component" value="Unassembled WGS sequence"/>
</dbReference>
<dbReference type="AlphaFoldDB" id="A0A1R3XFW8"/>
<evidence type="ECO:0000313" key="2">
    <source>
        <dbReference type="Proteomes" id="UP000186997"/>
    </source>
</evidence>
<reference evidence="2" key="1">
    <citation type="submission" date="2017-01" db="EMBL/GenBank/DDBJ databases">
        <authorList>
            <person name="Varghese N."/>
            <person name="Submissions S."/>
        </authorList>
    </citation>
    <scope>NUCLEOTIDE SEQUENCE [LARGE SCALE GENOMIC DNA]</scope>
    <source>
        <strain evidence="2">DSM 29591</strain>
    </source>
</reference>
<keyword evidence="2" id="KW-1185">Reference proteome</keyword>
<sequence length="32" mass="3204">MGQQALIGLVGLMKTAAAANAGALRFHHIGNA</sequence>
<accession>A0A1R3XFW8</accession>
<name>A0A1R3XFW8_9RHOB</name>
<organism evidence="1 2">
    <name type="scientific">Yoonia rosea</name>
    <dbReference type="NCBI Taxonomy" id="287098"/>
    <lineage>
        <taxon>Bacteria</taxon>
        <taxon>Pseudomonadati</taxon>
        <taxon>Pseudomonadota</taxon>
        <taxon>Alphaproteobacteria</taxon>
        <taxon>Rhodobacterales</taxon>
        <taxon>Paracoccaceae</taxon>
        <taxon>Yoonia</taxon>
    </lineage>
</organism>
<proteinExistence type="predicted"/>
<gene>
    <name evidence="1" type="ORF">SAMN05421665_3050</name>
</gene>
<evidence type="ECO:0000313" key="1">
    <source>
        <dbReference type="EMBL" id="SIT90278.1"/>
    </source>
</evidence>
<protein>
    <submittedName>
        <fullName evidence="1">Uncharacterized protein</fullName>
    </submittedName>
</protein>
<dbReference type="EMBL" id="FTPR01000003">
    <property type="protein sequence ID" value="SIT90278.1"/>
    <property type="molecule type" value="Genomic_DNA"/>
</dbReference>